<accession>A0A8B6DY60</accession>
<evidence type="ECO:0000313" key="4">
    <source>
        <dbReference type="Proteomes" id="UP000596742"/>
    </source>
</evidence>
<dbReference type="OrthoDB" id="7722975at2759"/>
<sequence length="178" mass="20289">MHTNDVHAHYNEINTFGGQCNDIENYYGGMARLKYKVDEIKRLYPNTLFLDTRDQYQGTFWFTEFGGKPPSNEDPVDVYPKVVTYNNGVDVLVVQDYDFAKYLGYLQVEFDDNRKVIRYNGNPILLDNTIPKGNLIADGMVHQNRLHADSVDGTKVFISIVNPGSIRSSIEKGTVLIE</sequence>
<evidence type="ECO:0000256" key="1">
    <source>
        <dbReference type="ARBA" id="ARBA00000815"/>
    </source>
</evidence>
<evidence type="ECO:0000313" key="3">
    <source>
        <dbReference type="EMBL" id="VDI26075.1"/>
    </source>
</evidence>
<dbReference type="Gene3D" id="3.60.21.10">
    <property type="match status" value="2"/>
</dbReference>
<dbReference type="Proteomes" id="UP000596742">
    <property type="component" value="Unassembled WGS sequence"/>
</dbReference>
<dbReference type="InterPro" id="IPR029052">
    <property type="entry name" value="Metallo-depent_PP-like"/>
</dbReference>
<keyword evidence="4" id="KW-1185">Reference proteome</keyword>
<comment type="catalytic activity">
    <reaction evidence="1">
        <text>a ribonucleoside 5'-phosphate + H2O = a ribonucleoside + phosphate</text>
        <dbReference type="Rhea" id="RHEA:12484"/>
        <dbReference type="ChEBI" id="CHEBI:15377"/>
        <dbReference type="ChEBI" id="CHEBI:18254"/>
        <dbReference type="ChEBI" id="CHEBI:43474"/>
        <dbReference type="ChEBI" id="CHEBI:58043"/>
        <dbReference type="EC" id="3.1.3.5"/>
    </reaction>
</comment>
<dbReference type="GO" id="GO:0008253">
    <property type="term" value="F:5'-nucleotidase activity"/>
    <property type="evidence" value="ECO:0007669"/>
    <property type="project" value="UniProtKB-EC"/>
</dbReference>
<gene>
    <name evidence="3" type="ORF">MGAL_10B066818</name>
</gene>
<dbReference type="EC" id="3.1.3.5" evidence="2"/>
<dbReference type="PANTHER" id="PTHR11575:SF24">
    <property type="entry name" value="5'-NUCLEOTIDASE"/>
    <property type="match status" value="1"/>
</dbReference>
<dbReference type="InterPro" id="IPR006179">
    <property type="entry name" value="5_nucleotidase/apyrase"/>
</dbReference>
<protein>
    <recommendedName>
        <fullName evidence="2">5'-nucleotidase</fullName>
        <ecNumber evidence="2">3.1.3.5</ecNumber>
    </recommendedName>
</protein>
<reference evidence="3" key="1">
    <citation type="submission" date="2018-11" db="EMBL/GenBank/DDBJ databases">
        <authorList>
            <person name="Alioto T."/>
            <person name="Alioto T."/>
        </authorList>
    </citation>
    <scope>NUCLEOTIDE SEQUENCE</scope>
</reference>
<proteinExistence type="predicted"/>
<dbReference type="EMBL" id="UYJE01004214">
    <property type="protein sequence ID" value="VDI26075.1"/>
    <property type="molecule type" value="Genomic_DNA"/>
</dbReference>
<dbReference type="AlphaFoldDB" id="A0A8B6DY60"/>
<dbReference type="GO" id="GO:0009166">
    <property type="term" value="P:nucleotide catabolic process"/>
    <property type="evidence" value="ECO:0007669"/>
    <property type="project" value="InterPro"/>
</dbReference>
<name>A0A8B6DY60_MYTGA</name>
<organism evidence="3 4">
    <name type="scientific">Mytilus galloprovincialis</name>
    <name type="common">Mediterranean mussel</name>
    <dbReference type="NCBI Taxonomy" id="29158"/>
    <lineage>
        <taxon>Eukaryota</taxon>
        <taxon>Metazoa</taxon>
        <taxon>Spiralia</taxon>
        <taxon>Lophotrochozoa</taxon>
        <taxon>Mollusca</taxon>
        <taxon>Bivalvia</taxon>
        <taxon>Autobranchia</taxon>
        <taxon>Pteriomorphia</taxon>
        <taxon>Mytilida</taxon>
        <taxon>Mytiloidea</taxon>
        <taxon>Mytilidae</taxon>
        <taxon>Mytilinae</taxon>
        <taxon>Mytilus</taxon>
    </lineage>
</organism>
<comment type="caution">
    <text evidence="3">The sequence shown here is derived from an EMBL/GenBank/DDBJ whole genome shotgun (WGS) entry which is preliminary data.</text>
</comment>
<dbReference type="PANTHER" id="PTHR11575">
    <property type="entry name" value="5'-NUCLEOTIDASE-RELATED"/>
    <property type="match status" value="1"/>
</dbReference>
<dbReference type="SUPFAM" id="SSF56300">
    <property type="entry name" value="Metallo-dependent phosphatases"/>
    <property type="match status" value="2"/>
</dbReference>
<evidence type="ECO:0000256" key="2">
    <source>
        <dbReference type="ARBA" id="ARBA00012643"/>
    </source>
</evidence>